<dbReference type="Ensembl" id="ENSLCAT00010011366.1">
    <property type="protein sequence ID" value="ENSLCAP00010011129.1"/>
    <property type="gene ID" value="ENSLCAG00010005278.1"/>
</dbReference>
<evidence type="ECO:0000256" key="1">
    <source>
        <dbReference type="ARBA" id="ARBA00004479"/>
    </source>
</evidence>
<keyword evidence="2 6" id="KW-0812">Transmembrane</keyword>
<dbReference type="GO" id="GO:0006955">
    <property type="term" value="P:immune response"/>
    <property type="evidence" value="ECO:0007669"/>
    <property type="project" value="InterPro"/>
</dbReference>
<evidence type="ECO:0000256" key="3">
    <source>
        <dbReference type="ARBA" id="ARBA00022989"/>
    </source>
</evidence>
<dbReference type="PANTHER" id="PTHR19944">
    <property type="entry name" value="MHC CLASS II-RELATED"/>
    <property type="match status" value="1"/>
</dbReference>
<keyword evidence="5" id="KW-0325">Glycoprotein</keyword>
<dbReference type="GO" id="GO:0019882">
    <property type="term" value="P:antigen processing and presentation"/>
    <property type="evidence" value="ECO:0007669"/>
    <property type="project" value="InterPro"/>
</dbReference>
<dbReference type="InterPro" id="IPR036179">
    <property type="entry name" value="Ig-like_dom_sf"/>
</dbReference>
<keyword evidence="7" id="KW-0732">Signal</keyword>
<dbReference type="SMART" id="SM00407">
    <property type="entry name" value="IGc1"/>
    <property type="match status" value="1"/>
</dbReference>
<dbReference type="InterPro" id="IPR014745">
    <property type="entry name" value="MHC_II_a/b_N"/>
</dbReference>
<accession>A0A4W6CHG3</accession>
<dbReference type="Gene3D" id="2.60.40.10">
    <property type="entry name" value="Immunoglobulins"/>
    <property type="match status" value="1"/>
</dbReference>
<dbReference type="GO" id="GO:0042613">
    <property type="term" value="C:MHC class II protein complex"/>
    <property type="evidence" value="ECO:0007669"/>
    <property type="project" value="InterPro"/>
</dbReference>
<evidence type="ECO:0000256" key="2">
    <source>
        <dbReference type="ARBA" id="ARBA00022692"/>
    </source>
</evidence>
<evidence type="ECO:0000259" key="8">
    <source>
        <dbReference type="PROSITE" id="PS50835"/>
    </source>
</evidence>
<dbReference type="InterPro" id="IPR050160">
    <property type="entry name" value="MHC/Immunoglobulin"/>
</dbReference>
<dbReference type="AlphaFoldDB" id="A0A4W6CHG3"/>
<dbReference type="Pfam" id="PF00969">
    <property type="entry name" value="MHC_II_beta"/>
    <property type="match status" value="1"/>
</dbReference>
<evidence type="ECO:0000256" key="7">
    <source>
        <dbReference type="SAM" id="SignalP"/>
    </source>
</evidence>
<evidence type="ECO:0000256" key="5">
    <source>
        <dbReference type="ARBA" id="ARBA00023180"/>
    </source>
</evidence>
<reference evidence="10" key="1">
    <citation type="submission" date="2015-09" db="EMBL/GenBank/DDBJ databases">
        <authorList>
            <person name="Sai Rama Sridatta P."/>
        </authorList>
    </citation>
    <scope>NUCLEOTIDE SEQUENCE [LARGE SCALE GENOMIC DNA]</scope>
</reference>
<dbReference type="Pfam" id="PF07654">
    <property type="entry name" value="C1-set"/>
    <property type="match status" value="1"/>
</dbReference>
<dbReference type="SUPFAM" id="SSF48726">
    <property type="entry name" value="Immunoglobulin"/>
    <property type="match status" value="1"/>
</dbReference>
<dbReference type="PROSITE" id="PS50835">
    <property type="entry name" value="IG_LIKE"/>
    <property type="match status" value="1"/>
</dbReference>
<evidence type="ECO:0000313" key="9">
    <source>
        <dbReference type="Ensembl" id="ENSLCAP00010011129.1"/>
    </source>
</evidence>
<comment type="subcellular location">
    <subcellularLocation>
        <location evidence="1">Membrane</location>
        <topology evidence="1">Single-pass type I membrane protein</topology>
    </subcellularLocation>
</comment>
<feature type="domain" description="Ig-like" evidence="8">
    <location>
        <begin position="114"/>
        <end position="178"/>
    </location>
</feature>
<dbReference type="Gene3D" id="3.10.320.10">
    <property type="entry name" value="Class II Histocompatibility Antigen, M Beta Chain, Chain B, domain 1"/>
    <property type="match status" value="1"/>
</dbReference>
<dbReference type="InterPro" id="IPR000353">
    <property type="entry name" value="MHC_II_b_N"/>
</dbReference>
<keyword evidence="3 6" id="KW-1133">Transmembrane helix</keyword>
<keyword evidence="10" id="KW-1185">Reference proteome</keyword>
<dbReference type="Proteomes" id="UP000314980">
    <property type="component" value="Unassembled WGS sequence"/>
</dbReference>
<dbReference type="InterPro" id="IPR011162">
    <property type="entry name" value="MHC_I/II-like_Ag-recog"/>
</dbReference>
<dbReference type="SUPFAM" id="SSF54452">
    <property type="entry name" value="MHC antigen-recognition domain"/>
    <property type="match status" value="1"/>
</dbReference>
<dbReference type="STRING" id="8187.ENSLCAP00010011129"/>
<evidence type="ECO:0000256" key="6">
    <source>
        <dbReference type="SAM" id="Phobius"/>
    </source>
</evidence>
<protein>
    <recommendedName>
        <fullName evidence="8">Ig-like domain-containing protein</fullName>
    </recommendedName>
</protein>
<feature type="transmembrane region" description="Helical" evidence="6">
    <location>
        <begin position="198"/>
        <end position="219"/>
    </location>
</feature>
<feature type="signal peptide" evidence="7">
    <location>
        <begin position="1"/>
        <end position="21"/>
    </location>
</feature>
<reference evidence="9" key="3">
    <citation type="submission" date="2025-09" db="UniProtKB">
        <authorList>
            <consortium name="Ensembl"/>
        </authorList>
    </citation>
    <scope>IDENTIFICATION</scope>
</reference>
<evidence type="ECO:0000256" key="4">
    <source>
        <dbReference type="ARBA" id="ARBA00023157"/>
    </source>
</evidence>
<proteinExistence type="predicted"/>
<dbReference type="InterPro" id="IPR003597">
    <property type="entry name" value="Ig_C1-set"/>
</dbReference>
<keyword evidence="4" id="KW-1015">Disulfide bond</keyword>
<dbReference type="InParanoid" id="A0A4W6CHG3"/>
<dbReference type="InterPro" id="IPR007110">
    <property type="entry name" value="Ig-like_dom"/>
</dbReference>
<dbReference type="PANTHER" id="PTHR19944:SF99">
    <property type="entry name" value="HLA CLASS II HISTOCOMPATIBILITY ANTIGEN, DRB1 BETA CHAIN"/>
    <property type="match status" value="1"/>
</dbReference>
<feature type="chain" id="PRO_5021461367" description="Ig-like domain-containing protein" evidence="7">
    <location>
        <begin position="22"/>
        <end position="248"/>
    </location>
</feature>
<keyword evidence="6" id="KW-0472">Membrane</keyword>
<evidence type="ECO:0000313" key="10">
    <source>
        <dbReference type="Proteomes" id="UP000314980"/>
    </source>
</evidence>
<dbReference type="SMART" id="SM00921">
    <property type="entry name" value="MHC_II_beta"/>
    <property type="match status" value="1"/>
</dbReference>
<sequence>MPHAHSFFTLLLLFLVFSTDGALYGHGLCRCQFSSYDGHDAVYVEQYYFNKMLGLQYNSTLGKIIGYTKKTKEIADFLNRDARFLNHEIWKTQLCKRNAPLFNFLLKVPVSSMLICSVYNFYPKQIRVTWLRDGKIVTADVTSTDELPNGNWLYQIHSYLEYTPRHGEKITCMVEHASLMRPKLYDWEPVSDPGMNKIMVGAAGLLLGLVFSVAGLIYFQMKSVGERLILINIKMNTEIVRNCSLNAC</sequence>
<organism evidence="9 10">
    <name type="scientific">Lates calcarifer</name>
    <name type="common">Barramundi</name>
    <name type="synonym">Holocentrus calcarifer</name>
    <dbReference type="NCBI Taxonomy" id="8187"/>
    <lineage>
        <taxon>Eukaryota</taxon>
        <taxon>Metazoa</taxon>
        <taxon>Chordata</taxon>
        <taxon>Craniata</taxon>
        <taxon>Vertebrata</taxon>
        <taxon>Euteleostomi</taxon>
        <taxon>Actinopterygii</taxon>
        <taxon>Neopterygii</taxon>
        <taxon>Teleostei</taxon>
        <taxon>Neoteleostei</taxon>
        <taxon>Acanthomorphata</taxon>
        <taxon>Carangaria</taxon>
        <taxon>Carangaria incertae sedis</taxon>
        <taxon>Centropomidae</taxon>
        <taxon>Lates</taxon>
    </lineage>
</organism>
<reference evidence="9" key="2">
    <citation type="submission" date="2025-08" db="UniProtKB">
        <authorList>
            <consortium name="Ensembl"/>
        </authorList>
    </citation>
    <scope>IDENTIFICATION</scope>
</reference>
<dbReference type="InterPro" id="IPR013783">
    <property type="entry name" value="Ig-like_fold"/>
</dbReference>
<dbReference type="GeneTree" id="ENSGT00950000183127"/>
<name>A0A4W6CHG3_LATCA</name>